<dbReference type="GO" id="GO:0016773">
    <property type="term" value="F:phosphotransferase activity, alcohol group as acceptor"/>
    <property type="evidence" value="ECO:0007669"/>
    <property type="project" value="InterPro"/>
</dbReference>
<proteinExistence type="predicted"/>
<sequence>MIEVPEAFARIKAANEGERGRAWATALPEVVDGLLRRWSCTPTGPVMYGQVGIVVPVLRRDRTPAVVKVSFPHPGNVHDPDAYATWDGRGAVRMFARDDDNFALLLERASQRTLAAVTDPEQALTIQGRLSRRLAVAAPPGLPRLSDQVDRWEHEILTTATDFGNPLPRRVLDAVVATLRELGPNQPDILVHGDLHDANILASDREPWLAIDPKTWVGDPAHDALNVIRSPRHTDVLRSPNMRPTILRYLDIYCDAAELDTERTRRWTQAGAVREAMWGRRHADPDWLIHATDQLAEALA</sequence>
<dbReference type="InterPro" id="IPR011009">
    <property type="entry name" value="Kinase-like_dom_sf"/>
</dbReference>
<dbReference type="InterPro" id="IPR006748">
    <property type="entry name" value="NH2Glyco/OHUrea_AB-resist_kin"/>
</dbReference>
<reference evidence="1 2" key="1">
    <citation type="submission" date="2018-07" db="EMBL/GenBank/DDBJ databases">
        <title>Genomic Encyclopedia of Type Strains, Phase IV (KMG-IV): sequencing the most valuable type-strain genomes for metagenomic binning, comparative biology and taxonomic classification.</title>
        <authorList>
            <person name="Goeker M."/>
        </authorList>
    </citation>
    <scope>NUCLEOTIDE SEQUENCE [LARGE SCALE GENOMIC DNA]</scope>
    <source>
        <strain evidence="1 2">DSM 44952</strain>
    </source>
</reference>
<dbReference type="EMBL" id="QQAZ01000001">
    <property type="protein sequence ID" value="RDI55457.1"/>
    <property type="molecule type" value="Genomic_DNA"/>
</dbReference>
<name>A0A370HDZ3_9NOCA</name>
<dbReference type="GO" id="GO:0019748">
    <property type="term" value="P:secondary metabolic process"/>
    <property type="evidence" value="ECO:0007669"/>
    <property type="project" value="InterPro"/>
</dbReference>
<accession>A0A370HDZ3</accession>
<dbReference type="STRING" id="1210089.GCA_001613165_04578"/>
<dbReference type="GO" id="GO:0016301">
    <property type="term" value="F:kinase activity"/>
    <property type="evidence" value="ECO:0007669"/>
    <property type="project" value="UniProtKB-KW"/>
</dbReference>
<dbReference type="RefSeq" id="WP_068023045.1">
    <property type="nucleotide sequence ID" value="NZ_QQAZ01000001.1"/>
</dbReference>
<dbReference type="SUPFAM" id="SSF56112">
    <property type="entry name" value="Protein kinase-like (PK-like)"/>
    <property type="match status" value="1"/>
</dbReference>
<keyword evidence="1" id="KW-0808">Transferase</keyword>
<evidence type="ECO:0000313" key="1">
    <source>
        <dbReference type="EMBL" id="RDI55457.1"/>
    </source>
</evidence>
<dbReference type="OrthoDB" id="3638028at2"/>
<gene>
    <name evidence="1" type="ORF">DFR68_101290</name>
</gene>
<protein>
    <submittedName>
        <fullName evidence="1">Streptomycin 6-kinase</fullName>
    </submittedName>
</protein>
<dbReference type="Gene3D" id="3.90.1200.10">
    <property type="match status" value="1"/>
</dbReference>
<comment type="caution">
    <text evidence="1">The sequence shown here is derived from an EMBL/GenBank/DDBJ whole genome shotgun (WGS) entry which is preliminary data.</text>
</comment>
<keyword evidence="1" id="KW-0418">Kinase</keyword>
<dbReference type="Pfam" id="PF04655">
    <property type="entry name" value="APH_6_hur"/>
    <property type="match status" value="1"/>
</dbReference>
<organism evidence="1 2">
    <name type="scientific">Nocardia mexicana</name>
    <dbReference type="NCBI Taxonomy" id="279262"/>
    <lineage>
        <taxon>Bacteria</taxon>
        <taxon>Bacillati</taxon>
        <taxon>Actinomycetota</taxon>
        <taxon>Actinomycetes</taxon>
        <taxon>Mycobacteriales</taxon>
        <taxon>Nocardiaceae</taxon>
        <taxon>Nocardia</taxon>
    </lineage>
</organism>
<dbReference type="Proteomes" id="UP000255355">
    <property type="component" value="Unassembled WGS sequence"/>
</dbReference>
<evidence type="ECO:0000313" key="2">
    <source>
        <dbReference type="Proteomes" id="UP000255355"/>
    </source>
</evidence>
<dbReference type="AlphaFoldDB" id="A0A370HDZ3"/>
<keyword evidence="2" id="KW-1185">Reference proteome</keyword>